<dbReference type="Proteomes" id="UP000502377">
    <property type="component" value="Chromosome"/>
</dbReference>
<reference evidence="2 3" key="1">
    <citation type="submission" date="2016-07" db="EMBL/GenBank/DDBJ databases">
        <title>Comparative genomics of the Campylobacter concisus group.</title>
        <authorList>
            <person name="Miller W.G."/>
            <person name="Yee E."/>
            <person name="Chapman M.H."/>
            <person name="Huynh S."/>
            <person name="Bono J.L."/>
            <person name="On S.L.W."/>
            <person name="StLeger J."/>
            <person name="Foster G."/>
            <person name="Parker C.T."/>
        </authorList>
    </citation>
    <scope>NUCLEOTIDE SEQUENCE [LARGE SCALE GENOMIC DNA]</scope>
    <source>
        <strain evidence="2 3">ATCC 33238</strain>
    </source>
</reference>
<accession>A0A6G5QMX5</accession>
<dbReference type="InterPro" id="IPR019301">
    <property type="entry name" value="Flagellar_prot_FlgJ_N"/>
</dbReference>
<dbReference type="EMBL" id="CP012543">
    <property type="protein sequence ID" value="QCD47030.1"/>
    <property type="molecule type" value="Genomic_DNA"/>
</dbReference>
<gene>
    <name evidence="2" type="ORF">CRECT_1377</name>
</gene>
<dbReference type="InterPro" id="IPR016511">
    <property type="entry name" value="UCP007248"/>
</dbReference>
<evidence type="ECO:0000313" key="3">
    <source>
        <dbReference type="Proteomes" id="UP000502377"/>
    </source>
</evidence>
<organism evidence="2 3">
    <name type="scientific">Campylobacter rectus</name>
    <name type="common">Wolinella recta</name>
    <dbReference type="NCBI Taxonomy" id="203"/>
    <lineage>
        <taxon>Bacteria</taxon>
        <taxon>Pseudomonadati</taxon>
        <taxon>Campylobacterota</taxon>
        <taxon>Epsilonproteobacteria</taxon>
        <taxon>Campylobacterales</taxon>
        <taxon>Campylobacteraceae</taxon>
        <taxon>Campylobacter</taxon>
    </lineage>
</organism>
<feature type="domain" description="Flagellar protein FlgJ N-terminal" evidence="1">
    <location>
        <begin position="59"/>
        <end position="96"/>
    </location>
</feature>
<evidence type="ECO:0000313" key="2">
    <source>
        <dbReference type="EMBL" id="QCD47030.1"/>
    </source>
</evidence>
<evidence type="ECO:0000259" key="1">
    <source>
        <dbReference type="Pfam" id="PF10135"/>
    </source>
</evidence>
<dbReference type="Pfam" id="PF10135">
    <property type="entry name" value="Rod-binding"/>
    <property type="match status" value="1"/>
</dbReference>
<name>A0A6G5QMX5_CAMRE</name>
<sequence>MLNVDTSAALNSYNKFATSSIENRCADKLQSEQDALLKEQTDAFEAFLVKSVLDIALKDENPLFGKDAGDEIYHSMYNDTMSKALSGNLGFSELLFNYLKERA</sequence>
<dbReference type="AlphaFoldDB" id="A0A6G5QMX5"/>
<protein>
    <recommendedName>
        <fullName evidence="1">Flagellar protein FlgJ N-terminal domain-containing protein</fullName>
    </recommendedName>
</protein>
<dbReference type="PIRSF" id="PIRSF007248">
    <property type="entry name" value="UCP007248"/>
    <property type="match status" value="1"/>
</dbReference>
<proteinExistence type="predicted"/>
<dbReference type="KEGG" id="crx:CRECT_1377"/>
<dbReference type="RefSeq" id="WP_002945089.1">
    <property type="nucleotide sequence ID" value="NZ_CP012543.1"/>
</dbReference>